<evidence type="ECO:0000256" key="5">
    <source>
        <dbReference type="ARBA" id="ARBA00022801"/>
    </source>
</evidence>
<evidence type="ECO:0000256" key="2">
    <source>
        <dbReference type="ARBA" id="ARBA00022695"/>
    </source>
</evidence>
<dbReference type="EMBL" id="QJKJ01001466">
    <property type="protein sequence ID" value="RDY07447.1"/>
    <property type="molecule type" value="Genomic_DNA"/>
</dbReference>
<keyword evidence="3" id="KW-0540">Nuclease</keyword>
<name>A0A371HXC2_MUCPR</name>
<dbReference type="GO" id="GO:0016787">
    <property type="term" value="F:hydrolase activity"/>
    <property type="evidence" value="ECO:0007669"/>
    <property type="project" value="UniProtKB-KW"/>
</dbReference>
<dbReference type="Proteomes" id="UP000257109">
    <property type="component" value="Unassembled WGS sequence"/>
</dbReference>
<keyword evidence="1" id="KW-0808">Transferase</keyword>
<feature type="non-terminal residue" evidence="8">
    <location>
        <position position="1"/>
    </location>
</feature>
<evidence type="ECO:0000313" key="9">
    <source>
        <dbReference type="Proteomes" id="UP000257109"/>
    </source>
</evidence>
<dbReference type="PANTHER" id="PTHR34072">
    <property type="entry name" value="ENZYMATIC POLYPROTEIN-RELATED"/>
    <property type="match status" value="1"/>
</dbReference>
<evidence type="ECO:0000313" key="8">
    <source>
        <dbReference type="EMBL" id="RDY07447.1"/>
    </source>
</evidence>
<dbReference type="GO" id="GO:0003964">
    <property type="term" value="F:RNA-directed DNA polymerase activity"/>
    <property type="evidence" value="ECO:0007669"/>
    <property type="project" value="UniProtKB-KW"/>
</dbReference>
<dbReference type="SUPFAM" id="SSF56672">
    <property type="entry name" value="DNA/RNA polymerases"/>
    <property type="match status" value="1"/>
</dbReference>
<evidence type="ECO:0000256" key="3">
    <source>
        <dbReference type="ARBA" id="ARBA00022722"/>
    </source>
</evidence>
<dbReference type="OrthoDB" id="1430787at2759"/>
<organism evidence="8 9">
    <name type="scientific">Mucuna pruriens</name>
    <name type="common">Velvet bean</name>
    <name type="synonym">Dolichos pruriens</name>
    <dbReference type="NCBI Taxonomy" id="157652"/>
    <lineage>
        <taxon>Eukaryota</taxon>
        <taxon>Viridiplantae</taxon>
        <taxon>Streptophyta</taxon>
        <taxon>Embryophyta</taxon>
        <taxon>Tracheophyta</taxon>
        <taxon>Spermatophyta</taxon>
        <taxon>Magnoliopsida</taxon>
        <taxon>eudicotyledons</taxon>
        <taxon>Gunneridae</taxon>
        <taxon>Pentapetalae</taxon>
        <taxon>rosids</taxon>
        <taxon>fabids</taxon>
        <taxon>Fabales</taxon>
        <taxon>Fabaceae</taxon>
        <taxon>Papilionoideae</taxon>
        <taxon>50 kb inversion clade</taxon>
        <taxon>NPAAA clade</taxon>
        <taxon>indigoferoid/millettioid clade</taxon>
        <taxon>Phaseoleae</taxon>
        <taxon>Mucuna</taxon>
    </lineage>
</organism>
<keyword evidence="9" id="KW-1185">Reference proteome</keyword>
<feature type="domain" description="Reverse transcriptase RNase H-like" evidence="7">
    <location>
        <begin position="11"/>
        <end position="100"/>
    </location>
</feature>
<proteinExistence type="predicted"/>
<sequence length="152" mass="18002">MTSLLGLAIPNFSKQFVVEYGVSSKGIREVLLQEGRPLTFISQSLYERRELMEIVVVVQRWKCYLIGHKFIIKIDQMSLKLLIEQRLQGEEQHKLISKLIDFNFEIQYKPKYENKWEKEIVVDGDIRYIMQELVVDPLKHLGYQIIEGKLFL</sequence>
<dbReference type="InterPro" id="IPR041373">
    <property type="entry name" value="RT_RNaseH"/>
</dbReference>
<protein>
    <submittedName>
        <fullName evidence="8">Retrovirus-related Pol polyprotein from transposon 17.6</fullName>
    </submittedName>
</protein>
<dbReference type="AlphaFoldDB" id="A0A371HXC2"/>
<evidence type="ECO:0000256" key="6">
    <source>
        <dbReference type="ARBA" id="ARBA00022918"/>
    </source>
</evidence>
<keyword evidence="5" id="KW-0378">Hydrolase</keyword>
<gene>
    <name evidence="8" type="primary">pol</name>
    <name evidence="8" type="ORF">CR513_08443</name>
</gene>
<comment type="caution">
    <text evidence="8">The sequence shown here is derived from an EMBL/GenBank/DDBJ whole genome shotgun (WGS) entry which is preliminary data.</text>
</comment>
<keyword evidence="6" id="KW-0695">RNA-directed DNA polymerase</keyword>
<dbReference type="Pfam" id="PF17917">
    <property type="entry name" value="RT_RNaseH"/>
    <property type="match status" value="1"/>
</dbReference>
<reference evidence="8" key="1">
    <citation type="submission" date="2018-05" db="EMBL/GenBank/DDBJ databases">
        <title>Draft genome of Mucuna pruriens seed.</title>
        <authorList>
            <person name="Nnadi N.E."/>
            <person name="Vos R."/>
            <person name="Hasami M.H."/>
            <person name="Devisetty U.K."/>
            <person name="Aguiy J.C."/>
        </authorList>
    </citation>
    <scope>NUCLEOTIDE SEQUENCE [LARGE SCALE GENOMIC DNA]</scope>
    <source>
        <strain evidence="8">JCA_2017</strain>
    </source>
</reference>
<accession>A0A371HXC2</accession>
<dbReference type="GO" id="GO:0004519">
    <property type="term" value="F:endonuclease activity"/>
    <property type="evidence" value="ECO:0007669"/>
    <property type="project" value="UniProtKB-KW"/>
</dbReference>
<dbReference type="PANTHER" id="PTHR34072:SF55">
    <property type="entry name" value="DNA_RNA POLYMERASES SUPERFAMILY PROTEIN"/>
    <property type="match status" value="1"/>
</dbReference>
<evidence type="ECO:0000256" key="1">
    <source>
        <dbReference type="ARBA" id="ARBA00022679"/>
    </source>
</evidence>
<evidence type="ECO:0000256" key="4">
    <source>
        <dbReference type="ARBA" id="ARBA00022759"/>
    </source>
</evidence>
<evidence type="ECO:0000259" key="7">
    <source>
        <dbReference type="Pfam" id="PF17917"/>
    </source>
</evidence>
<dbReference type="InterPro" id="IPR043502">
    <property type="entry name" value="DNA/RNA_pol_sf"/>
</dbReference>
<keyword evidence="4" id="KW-0255">Endonuclease</keyword>
<keyword evidence="2" id="KW-0548">Nucleotidyltransferase</keyword>